<dbReference type="Gene3D" id="3.30.450.20">
    <property type="entry name" value="PAS domain"/>
    <property type="match status" value="1"/>
</dbReference>
<dbReference type="Pfam" id="PF12833">
    <property type="entry name" value="HTH_18"/>
    <property type="match status" value="1"/>
</dbReference>
<evidence type="ECO:0000259" key="5">
    <source>
        <dbReference type="PROSITE" id="PS01124"/>
    </source>
</evidence>
<evidence type="ECO:0000256" key="2">
    <source>
        <dbReference type="ARBA" id="ARBA00023125"/>
    </source>
</evidence>
<keyword evidence="4" id="KW-1133">Transmembrane helix</keyword>
<feature type="transmembrane region" description="Helical" evidence="4">
    <location>
        <begin position="321"/>
        <end position="341"/>
    </location>
</feature>
<keyword evidence="4" id="KW-0472">Membrane</keyword>
<comment type="caution">
    <text evidence="6">The sequence shown here is derived from an EMBL/GenBank/DDBJ whole genome shotgun (WGS) entry which is preliminary data.</text>
</comment>
<proteinExistence type="predicted"/>
<name>A0ABX1ZD69_9BACL</name>
<organism evidence="6 7">
    <name type="scientific">Paenibacillus germinis</name>
    <dbReference type="NCBI Taxonomy" id="2654979"/>
    <lineage>
        <taxon>Bacteria</taxon>
        <taxon>Bacillati</taxon>
        <taxon>Bacillota</taxon>
        <taxon>Bacilli</taxon>
        <taxon>Bacillales</taxon>
        <taxon>Paenibacillaceae</taxon>
        <taxon>Paenibacillus</taxon>
    </lineage>
</organism>
<dbReference type="PANTHER" id="PTHR43280">
    <property type="entry name" value="ARAC-FAMILY TRANSCRIPTIONAL REGULATOR"/>
    <property type="match status" value="1"/>
</dbReference>
<sequence>MYVRERKYATRVVSMNSVVSRSKISIYKKLLISFIAIITSLILVLSSLLYYNYTTSTTSMVKDMNENILSKISYSSVYMDNLAKNFCKSLSLNNYIIAFANSNNEDILTFGNAIRTLDALTIPNTYIHSAYIYNRKLDTFISAPGTFYYSSEFFDQEIVQALHVAEQKKLPILYPIPRKITNPNGTQTKLTNVYTYILLDTSDNQANFNNAIVLNVDADWLRLTITSLDNKMSNDGNEIMVVDDKGVVISESSPDMFMENIANQNYMHQILSSTAPSGTIIDQLHQKKVLVSYVSSEILRWKFLSITPYETVFSAVRRNTYITLLFCLIVLLLGVFFAFLASRKLYQPIGALINKTNDLETMQRDNTPVLKNDFLKKVINGHVILSSERMAAKEKELLINLNFRNKLFLYLLKIDYYQDFVAKYTDKDRSIYKYAIANVAGEVTSQHYSNEVIDIGADQLVVLVDLTDSPDAPDILYETFESIVADIQSHSHQYFDLSLSASLGYVVDSAEHIKQVYEETLGLSMYRLKYGHSSILTPTLLQEVNDVAFMFPAAKEKQLIDALKLGNGETAKELYRDMIRTMEHASYGNIINSIIYLSYSLHTSMNQIVEGSQSKLNSISIDFLKLVTGLETLDELERSFFSLFDDIIHLKEGAKDKKKNEIVCTVVDMIQNMYPDKNLSLSSCADALSISSVYLGKLFRTSTGKSVAEYITTVRMEHMKHYLEQTNLPINDILEKCGIEKSNYFYTTFKKHFGVSLTEYRLKDVKVNQDRNTSI</sequence>
<dbReference type="Gene3D" id="1.10.10.60">
    <property type="entry name" value="Homeodomain-like"/>
    <property type="match status" value="2"/>
</dbReference>
<protein>
    <submittedName>
        <fullName evidence="6">Helix-turn-helix domain-containing protein</fullName>
    </submittedName>
</protein>
<feature type="transmembrane region" description="Helical" evidence="4">
    <location>
        <begin position="30"/>
        <end position="51"/>
    </location>
</feature>
<gene>
    <name evidence="6" type="ORF">GC102_36935</name>
</gene>
<keyword evidence="4" id="KW-0812">Transmembrane</keyword>
<evidence type="ECO:0000256" key="4">
    <source>
        <dbReference type="SAM" id="Phobius"/>
    </source>
</evidence>
<dbReference type="Proteomes" id="UP000658690">
    <property type="component" value="Unassembled WGS sequence"/>
</dbReference>
<reference evidence="6 7" key="1">
    <citation type="submission" date="2019-10" db="EMBL/GenBank/DDBJ databases">
        <title>Description of Paenibacillus choica sp. nov.</title>
        <authorList>
            <person name="Carlier A."/>
            <person name="Qi S."/>
        </authorList>
    </citation>
    <scope>NUCLEOTIDE SEQUENCE [LARGE SCALE GENOMIC DNA]</scope>
    <source>
        <strain evidence="6 7">LMG 31460</strain>
    </source>
</reference>
<dbReference type="PROSITE" id="PS01124">
    <property type="entry name" value="HTH_ARAC_FAMILY_2"/>
    <property type="match status" value="1"/>
</dbReference>
<dbReference type="SUPFAM" id="SSF46689">
    <property type="entry name" value="Homeodomain-like"/>
    <property type="match status" value="1"/>
</dbReference>
<dbReference type="PANTHER" id="PTHR43280:SF2">
    <property type="entry name" value="HTH-TYPE TRANSCRIPTIONAL REGULATOR EXSA"/>
    <property type="match status" value="1"/>
</dbReference>
<evidence type="ECO:0000256" key="1">
    <source>
        <dbReference type="ARBA" id="ARBA00023015"/>
    </source>
</evidence>
<dbReference type="SMART" id="SM00342">
    <property type="entry name" value="HTH_ARAC"/>
    <property type="match status" value="1"/>
</dbReference>
<evidence type="ECO:0000256" key="3">
    <source>
        <dbReference type="ARBA" id="ARBA00023163"/>
    </source>
</evidence>
<accession>A0ABX1ZD69</accession>
<dbReference type="EMBL" id="WHOC01000191">
    <property type="protein sequence ID" value="NOU91271.1"/>
    <property type="molecule type" value="Genomic_DNA"/>
</dbReference>
<dbReference type="InterPro" id="IPR018060">
    <property type="entry name" value="HTH_AraC"/>
</dbReference>
<keyword evidence="7" id="KW-1185">Reference proteome</keyword>
<evidence type="ECO:0000313" key="6">
    <source>
        <dbReference type="EMBL" id="NOU91271.1"/>
    </source>
</evidence>
<dbReference type="InterPro" id="IPR009057">
    <property type="entry name" value="Homeodomain-like_sf"/>
</dbReference>
<keyword evidence="3" id="KW-0804">Transcription</keyword>
<keyword evidence="2" id="KW-0238">DNA-binding</keyword>
<keyword evidence="1" id="KW-0805">Transcription regulation</keyword>
<feature type="domain" description="HTH araC/xylS-type" evidence="5">
    <location>
        <begin position="664"/>
        <end position="763"/>
    </location>
</feature>
<evidence type="ECO:0000313" key="7">
    <source>
        <dbReference type="Proteomes" id="UP000658690"/>
    </source>
</evidence>